<dbReference type="Gene3D" id="1.10.340.70">
    <property type="match status" value="1"/>
</dbReference>
<dbReference type="PANTHER" id="PTHR37984">
    <property type="entry name" value="PROTEIN CBG26694"/>
    <property type="match status" value="1"/>
</dbReference>
<evidence type="ECO:0000256" key="2">
    <source>
        <dbReference type="ARBA" id="ARBA00022723"/>
    </source>
</evidence>
<feature type="domain" description="Integrase catalytic" evidence="12">
    <location>
        <begin position="188"/>
        <end position="356"/>
    </location>
</feature>
<dbReference type="EMBL" id="BKCJ010025851">
    <property type="protein sequence ID" value="GEV51752.1"/>
    <property type="molecule type" value="Genomic_DNA"/>
</dbReference>
<dbReference type="GO" id="GO:0004190">
    <property type="term" value="F:aspartic-type endopeptidase activity"/>
    <property type="evidence" value="ECO:0007669"/>
    <property type="project" value="UniProtKB-KW"/>
</dbReference>
<dbReference type="SUPFAM" id="SSF53098">
    <property type="entry name" value="Ribonuclease H-like"/>
    <property type="match status" value="1"/>
</dbReference>
<dbReference type="Pfam" id="PF17921">
    <property type="entry name" value="Integrase_H2C2"/>
    <property type="match status" value="1"/>
</dbReference>
<proteinExistence type="predicted"/>
<dbReference type="InterPro" id="IPR056924">
    <property type="entry name" value="SH3_Tf2-1"/>
</dbReference>
<dbReference type="SUPFAM" id="SSF56672">
    <property type="entry name" value="DNA/RNA polymerases"/>
    <property type="match status" value="1"/>
</dbReference>
<dbReference type="GO" id="GO:0003964">
    <property type="term" value="F:RNA-directed DNA polymerase activity"/>
    <property type="evidence" value="ECO:0007669"/>
    <property type="project" value="UniProtKB-KW"/>
</dbReference>
<keyword evidence="6" id="KW-0229">DNA integration</keyword>
<evidence type="ECO:0000256" key="10">
    <source>
        <dbReference type="ARBA" id="ARBA00023172"/>
    </source>
</evidence>
<evidence type="ECO:0000256" key="5">
    <source>
        <dbReference type="ARBA" id="ARBA00022842"/>
    </source>
</evidence>
<comment type="caution">
    <text evidence="13">The sequence shown here is derived from an EMBL/GenBank/DDBJ whole genome shotgun (WGS) entry which is preliminary data.</text>
</comment>
<keyword evidence="11" id="KW-0511">Multifunctional enzyme</keyword>
<dbReference type="GO" id="GO:0003887">
    <property type="term" value="F:DNA-directed DNA polymerase activity"/>
    <property type="evidence" value="ECO:0007669"/>
    <property type="project" value="UniProtKB-KW"/>
</dbReference>
<evidence type="ECO:0000256" key="9">
    <source>
        <dbReference type="ARBA" id="ARBA00023125"/>
    </source>
</evidence>
<dbReference type="InterPro" id="IPR012337">
    <property type="entry name" value="RNaseH-like_sf"/>
</dbReference>
<dbReference type="GO" id="GO:0015074">
    <property type="term" value="P:DNA integration"/>
    <property type="evidence" value="ECO:0007669"/>
    <property type="project" value="UniProtKB-KW"/>
</dbReference>
<keyword evidence="8" id="KW-0239">DNA-directed DNA polymerase</keyword>
<organism evidence="13">
    <name type="scientific">Tanacetum cinerariifolium</name>
    <name type="common">Dalmatian daisy</name>
    <name type="synonym">Chrysanthemum cinerariifolium</name>
    <dbReference type="NCBI Taxonomy" id="118510"/>
    <lineage>
        <taxon>Eukaryota</taxon>
        <taxon>Viridiplantae</taxon>
        <taxon>Streptophyta</taxon>
        <taxon>Embryophyta</taxon>
        <taxon>Tracheophyta</taxon>
        <taxon>Spermatophyta</taxon>
        <taxon>Magnoliopsida</taxon>
        <taxon>eudicotyledons</taxon>
        <taxon>Gunneridae</taxon>
        <taxon>Pentapetalae</taxon>
        <taxon>asterids</taxon>
        <taxon>campanulids</taxon>
        <taxon>Asterales</taxon>
        <taxon>Asteraceae</taxon>
        <taxon>Asteroideae</taxon>
        <taxon>Anthemideae</taxon>
        <taxon>Anthemidinae</taxon>
        <taxon>Tanacetum</taxon>
    </lineage>
</organism>
<dbReference type="Pfam" id="PF24626">
    <property type="entry name" value="SH3_Tf2-1"/>
    <property type="match status" value="1"/>
</dbReference>
<evidence type="ECO:0000259" key="12">
    <source>
        <dbReference type="PROSITE" id="PS50994"/>
    </source>
</evidence>
<keyword evidence="3" id="KW-0064">Aspartyl protease</keyword>
<keyword evidence="2" id="KW-0479">Metal-binding</keyword>
<dbReference type="SUPFAM" id="SSF54160">
    <property type="entry name" value="Chromo domain-like"/>
    <property type="match status" value="1"/>
</dbReference>
<dbReference type="GO" id="GO:0006310">
    <property type="term" value="P:DNA recombination"/>
    <property type="evidence" value="ECO:0007669"/>
    <property type="project" value="UniProtKB-KW"/>
</dbReference>
<name>A0A699GP86_TANCI</name>
<dbReference type="InterPro" id="IPR043502">
    <property type="entry name" value="DNA/RNA_pol_sf"/>
</dbReference>
<gene>
    <name evidence="13" type="ORF">Tci_123729</name>
</gene>
<dbReference type="InterPro" id="IPR001584">
    <property type="entry name" value="Integrase_cat-core"/>
</dbReference>
<dbReference type="InterPro" id="IPR041577">
    <property type="entry name" value="RT_RNaseH_2"/>
</dbReference>
<evidence type="ECO:0000256" key="8">
    <source>
        <dbReference type="ARBA" id="ARBA00022932"/>
    </source>
</evidence>
<evidence type="ECO:0000256" key="4">
    <source>
        <dbReference type="ARBA" id="ARBA00022801"/>
    </source>
</evidence>
<evidence type="ECO:0000256" key="6">
    <source>
        <dbReference type="ARBA" id="ARBA00022908"/>
    </source>
</evidence>
<dbReference type="InterPro" id="IPR050951">
    <property type="entry name" value="Retrovirus_Pol_polyprotein"/>
</dbReference>
<keyword evidence="7" id="KW-0695">RNA-directed DNA polymerase</keyword>
<evidence type="ECO:0000256" key="1">
    <source>
        <dbReference type="ARBA" id="ARBA00022670"/>
    </source>
</evidence>
<dbReference type="InterPro" id="IPR041588">
    <property type="entry name" value="Integrase_H2C2"/>
</dbReference>
<dbReference type="AlphaFoldDB" id="A0A699GP86"/>
<accession>A0A699GP86</accession>
<keyword evidence="9" id="KW-0238">DNA-binding</keyword>
<protein>
    <recommendedName>
        <fullName evidence="12">Integrase catalytic domain-containing protein</fullName>
    </recommendedName>
</protein>
<evidence type="ECO:0000256" key="3">
    <source>
        <dbReference type="ARBA" id="ARBA00022750"/>
    </source>
</evidence>
<reference evidence="13" key="1">
    <citation type="journal article" date="2019" name="Sci. Rep.">
        <title>Draft genome of Tanacetum cinerariifolium, the natural source of mosquito coil.</title>
        <authorList>
            <person name="Yamashiro T."/>
            <person name="Shiraishi A."/>
            <person name="Satake H."/>
            <person name="Nakayama K."/>
        </authorList>
    </citation>
    <scope>NUCLEOTIDE SEQUENCE</scope>
</reference>
<keyword evidence="5" id="KW-0460">Magnesium</keyword>
<dbReference type="GO" id="GO:0003677">
    <property type="term" value="F:DNA binding"/>
    <property type="evidence" value="ECO:0007669"/>
    <property type="project" value="UniProtKB-KW"/>
</dbReference>
<evidence type="ECO:0000256" key="11">
    <source>
        <dbReference type="ARBA" id="ARBA00023268"/>
    </source>
</evidence>
<dbReference type="GO" id="GO:0006508">
    <property type="term" value="P:proteolysis"/>
    <property type="evidence" value="ECO:0007669"/>
    <property type="project" value="UniProtKB-KW"/>
</dbReference>
<dbReference type="InterPro" id="IPR016197">
    <property type="entry name" value="Chromo-like_dom_sf"/>
</dbReference>
<keyword evidence="8" id="KW-0808">Transferase</keyword>
<dbReference type="PANTHER" id="PTHR37984:SF5">
    <property type="entry name" value="PROTEIN NYNRIN-LIKE"/>
    <property type="match status" value="1"/>
</dbReference>
<evidence type="ECO:0000256" key="7">
    <source>
        <dbReference type="ARBA" id="ARBA00022918"/>
    </source>
</evidence>
<keyword evidence="4" id="KW-0378">Hydrolase</keyword>
<keyword evidence="10" id="KW-0233">DNA recombination</keyword>
<keyword evidence="1" id="KW-0645">Protease</keyword>
<sequence length="476" mass="54152">MEAQKAFEKLKSVMTQTPVLQLPDFREIFIIETDASGISIGVVLQQKVADALSRVQGQTKCLQLDVTTLSSELYDKIKKGWSEDSQLKAQIEKLQLNSGSSKHYSWSNGQLLRKGKLVISSDEALRKELIGHFHNGPTGGHSGMQATTKRMGALMYWKKMRNQIKQHIRQCDTCQRYKPELVLYPGLLQPLPIPTSVWAEISMDFIDGLPMTKGRTVIMIIVDRLSKYSHFVPLTHPYTAIQVAQSFLDTIYRLHELPKIIVSDRDAVFMSRFWKELFSLLQVQLHTSTTYHPQTNGQTEVVNKSLECYLRSPLDHITYTKGDNLVDAVDRSLSAREAAIDLLQFHIKRQATLRQGKQHKLSPKYFGPFLIMKKVGKVAYKLQLPGSSQIHLVFHVSQLKLYRGPIPKSSSQLPQISNDGLISEEPFAVLDRRMAKKGNIAVVYVLIQWVNRTVTDATWETYESIAEIFLHFDLNA</sequence>
<dbReference type="InterPro" id="IPR036397">
    <property type="entry name" value="RNaseH_sf"/>
</dbReference>
<keyword evidence="8" id="KW-0548">Nucleotidyltransferase</keyword>
<evidence type="ECO:0000313" key="13">
    <source>
        <dbReference type="EMBL" id="GEV51752.1"/>
    </source>
</evidence>
<dbReference type="FunFam" id="1.10.340.70:FF:000001">
    <property type="entry name" value="Retrovirus-related Pol polyprotein from transposon gypsy-like Protein"/>
    <property type="match status" value="1"/>
</dbReference>
<dbReference type="Pfam" id="PF17919">
    <property type="entry name" value="RT_RNaseH_2"/>
    <property type="match status" value="1"/>
</dbReference>
<dbReference type="PROSITE" id="PS50994">
    <property type="entry name" value="INTEGRASE"/>
    <property type="match status" value="1"/>
</dbReference>
<dbReference type="GO" id="GO:0046872">
    <property type="term" value="F:metal ion binding"/>
    <property type="evidence" value="ECO:0007669"/>
    <property type="project" value="UniProtKB-KW"/>
</dbReference>
<dbReference type="Gene3D" id="3.30.420.10">
    <property type="entry name" value="Ribonuclease H-like superfamily/Ribonuclease H"/>
    <property type="match status" value="1"/>
</dbReference>